<keyword evidence="5 6" id="KW-0472">Membrane</keyword>
<name>A0A367Y6I9_9MICO</name>
<protein>
    <submittedName>
        <fullName evidence="7">YihY/virulence factor BrkB family protein</fullName>
    </submittedName>
</protein>
<feature type="transmembrane region" description="Helical" evidence="6">
    <location>
        <begin position="43"/>
        <end position="63"/>
    </location>
</feature>
<dbReference type="AlphaFoldDB" id="A0A367Y6I9"/>
<feature type="transmembrane region" description="Helical" evidence="6">
    <location>
        <begin position="227"/>
        <end position="245"/>
    </location>
</feature>
<feature type="transmembrane region" description="Helical" evidence="6">
    <location>
        <begin position="152"/>
        <end position="173"/>
    </location>
</feature>
<dbReference type="RefSeq" id="WP_114116328.1">
    <property type="nucleotide sequence ID" value="NZ_BMHU01000001.1"/>
</dbReference>
<feature type="transmembrane region" description="Helical" evidence="6">
    <location>
        <begin position="193"/>
        <end position="215"/>
    </location>
</feature>
<keyword evidence="8" id="KW-1185">Reference proteome</keyword>
<evidence type="ECO:0000256" key="1">
    <source>
        <dbReference type="ARBA" id="ARBA00004651"/>
    </source>
</evidence>
<proteinExistence type="predicted"/>
<dbReference type="Pfam" id="PF03631">
    <property type="entry name" value="Virul_fac_BrkB"/>
    <property type="match status" value="1"/>
</dbReference>
<keyword evidence="2" id="KW-1003">Cell membrane</keyword>
<evidence type="ECO:0000313" key="8">
    <source>
        <dbReference type="Proteomes" id="UP000253508"/>
    </source>
</evidence>
<evidence type="ECO:0000256" key="3">
    <source>
        <dbReference type="ARBA" id="ARBA00022692"/>
    </source>
</evidence>
<evidence type="ECO:0000256" key="6">
    <source>
        <dbReference type="SAM" id="Phobius"/>
    </source>
</evidence>
<dbReference type="OrthoDB" id="4987926at2"/>
<feature type="transmembrane region" description="Helical" evidence="6">
    <location>
        <begin position="265"/>
        <end position="287"/>
    </location>
</feature>
<reference evidence="7 8" key="1">
    <citation type="submission" date="2018-07" db="EMBL/GenBank/DDBJ databases">
        <title>Microbacterium endoborsara sp. nov., a novel actinobacterium isolated from Borszczowia aralocaspica.</title>
        <authorList>
            <person name="An D."/>
        </authorList>
    </citation>
    <scope>NUCLEOTIDE SEQUENCE [LARGE SCALE GENOMIC DNA]</scope>
    <source>
        <strain evidence="7 8">C1.15228</strain>
    </source>
</reference>
<dbReference type="PANTHER" id="PTHR30213:SF1">
    <property type="entry name" value="INNER MEMBRANE PROTEIN YHJD"/>
    <property type="match status" value="1"/>
</dbReference>
<keyword evidence="3 6" id="KW-0812">Transmembrane</keyword>
<dbReference type="GO" id="GO:0005886">
    <property type="term" value="C:plasma membrane"/>
    <property type="evidence" value="ECO:0007669"/>
    <property type="project" value="UniProtKB-SubCell"/>
</dbReference>
<comment type="subcellular location">
    <subcellularLocation>
        <location evidence="1">Cell membrane</location>
        <topology evidence="1">Multi-pass membrane protein</topology>
    </subcellularLocation>
</comment>
<dbReference type="EMBL" id="QORO01000001">
    <property type="protein sequence ID" value="RCK61220.1"/>
    <property type="molecule type" value="Genomic_DNA"/>
</dbReference>
<keyword evidence="4 6" id="KW-1133">Transmembrane helix</keyword>
<organism evidence="7 8">
    <name type="scientific">Microbacterium sorbitolivorans</name>
    <dbReference type="NCBI Taxonomy" id="1867410"/>
    <lineage>
        <taxon>Bacteria</taxon>
        <taxon>Bacillati</taxon>
        <taxon>Actinomycetota</taxon>
        <taxon>Actinomycetes</taxon>
        <taxon>Micrococcales</taxon>
        <taxon>Microbacteriaceae</taxon>
        <taxon>Microbacterium</taxon>
    </lineage>
</organism>
<dbReference type="Proteomes" id="UP000253508">
    <property type="component" value="Unassembled WGS sequence"/>
</dbReference>
<dbReference type="InterPro" id="IPR017039">
    <property type="entry name" value="Virul_fac_BrkB"/>
</dbReference>
<accession>A0A367Y6I9</accession>
<gene>
    <name evidence="7" type="ORF">DTO57_00770</name>
</gene>
<evidence type="ECO:0000256" key="4">
    <source>
        <dbReference type="ARBA" id="ARBA00022989"/>
    </source>
</evidence>
<evidence type="ECO:0000256" key="2">
    <source>
        <dbReference type="ARBA" id="ARBA00022475"/>
    </source>
</evidence>
<evidence type="ECO:0000313" key="7">
    <source>
        <dbReference type="EMBL" id="RCK61220.1"/>
    </source>
</evidence>
<evidence type="ECO:0000256" key="5">
    <source>
        <dbReference type="ARBA" id="ARBA00023136"/>
    </source>
</evidence>
<comment type="caution">
    <text evidence="7">The sequence shown here is derived from an EMBL/GenBank/DDBJ whole genome shotgun (WGS) entry which is preliminary data.</text>
</comment>
<sequence>MVRILGLFDAAVKRVLRLRLARAFFLFVDHRGGLLAAAITYRMLFAIFAAVLIGFSFASVWLASRSDLLEALVETVDQVVPGLLGTGDDDVLINVETVLDSRISFTFAGAIGAVALVIALLGAVGNVRLSLRIIAGTRQDTSNALVMKAVDLLFALSIGVLIAASAVASFLGSSFVDLVLSWTNFNPGGLAEVVARLSTIVVTFVLDAIIIAWLFWLQSGIRPGIRAMLPGSLLGGAGLVVLQQASGLFVGGADNNPLFGVSTSLIALLLWFNFSAQVVLISCAYIVTTIEEKHERVGTVYGVETLAQRKIRAAERDVIVAQDALVAARDAELADREKQAARRARA</sequence>
<feature type="transmembrane region" description="Helical" evidence="6">
    <location>
        <begin position="107"/>
        <end position="131"/>
    </location>
</feature>
<dbReference type="PANTHER" id="PTHR30213">
    <property type="entry name" value="INNER MEMBRANE PROTEIN YHJD"/>
    <property type="match status" value="1"/>
</dbReference>